<dbReference type="GO" id="GO:0016747">
    <property type="term" value="F:acyltransferase activity, transferring groups other than amino-acyl groups"/>
    <property type="evidence" value="ECO:0007669"/>
    <property type="project" value="InterPro"/>
</dbReference>
<gene>
    <name evidence="2" type="ORF">EVG20_g6160</name>
</gene>
<reference evidence="2 3" key="1">
    <citation type="submission" date="2019-02" db="EMBL/GenBank/DDBJ databases">
        <title>Genome sequencing of the rare red list fungi Dentipellis fragilis.</title>
        <authorList>
            <person name="Buettner E."/>
            <person name="Kellner H."/>
        </authorList>
    </citation>
    <scope>NUCLEOTIDE SEQUENCE [LARGE SCALE GENOMIC DNA]</scope>
    <source>
        <strain evidence="2 3">DSM 105465</strain>
    </source>
</reference>
<keyword evidence="3" id="KW-1185">Reference proteome</keyword>
<proteinExistence type="predicted"/>
<dbReference type="EMBL" id="SEOQ01000397">
    <property type="protein sequence ID" value="TFY63834.1"/>
    <property type="molecule type" value="Genomic_DNA"/>
</dbReference>
<organism evidence="2 3">
    <name type="scientific">Dentipellis fragilis</name>
    <dbReference type="NCBI Taxonomy" id="205917"/>
    <lineage>
        <taxon>Eukaryota</taxon>
        <taxon>Fungi</taxon>
        <taxon>Dikarya</taxon>
        <taxon>Basidiomycota</taxon>
        <taxon>Agaricomycotina</taxon>
        <taxon>Agaricomycetes</taxon>
        <taxon>Russulales</taxon>
        <taxon>Hericiaceae</taxon>
        <taxon>Dentipellis</taxon>
    </lineage>
</organism>
<dbReference type="SUPFAM" id="SSF55729">
    <property type="entry name" value="Acyl-CoA N-acyltransferases (Nat)"/>
    <property type="match status" value="1"/>
</dbReference>
<sequence length="192" mass="21402">MSAPTFESARLTYHGLTKADLDEMFEIYSDPAVQKGGRMDGALPRSDALKAEIEASAQERVLFAVVREKETNTLVGKVSLQIRVAKDREGEAAITLKRKFWGKGYGTEAMRWLVDQGFRTLNMHRVALGVFGSNPRAIALYKKVGFVEEGRKRKGTFVQGKWEDVILMGILDEDYWAGQEEKNDAGEGQALA</sequence>
<dbReference type="InterPro" id="IPR051531">
    <property type="entry name" value="N-acetyltransferase"/>
</dbReference>
<accession>A0A4Y9YMW2</accession>
<dbReference type="OrthoDB" id="630895at2759"/>
<dbReference type="Proteomes" id="UP000298327">
    <property type="component" value="Unassembled WGS sequence"/>
</dbReference>
<dbReference type="PANTHER" id="PTHR43792">
    <property type="entry name" value="GNAT FAMILY, PUTATIVE (AFU_ORTHOLOGUE AFUA_3G00765)-RELATED-RELATED"/>
    <property type="match status" value="1"/>
</dbReference>
<comment type="caution">
    <text evidence="2">The sequence shown here is derived from an EMBL/GenBank/DDBJ whole genome shotgun (WGS) entry which is preliminary data.</text>
</comment>
<evidence type="ECO:0000313" key="3">
    <source>
        <dbReference type="Proteomes" id="UP000298327"/>
    </source>
</evidence>
<evidence type="ECO:0000259" key="1">
    <source>
        <dbReference type="PROSITE" id="PS51186"/>
    </source>
</evidence>
<dbReference type="InterPro" id="IPR016181">
    <property type="entry name" value="Acyl_CoA_acyltransferase"/>
</dbReference>
<feature type="domain" description="N-acetyltransferase" evidence="1">
    <location>
        <begin position="11"/>
        <end position="173"/>
    </location>
</feature>
<dbReference type="Pfam" id="PF13302">
    <property type="entry name" value="Acetyltransf_3"/>
    <property type="match status" value="1"/>
</dbReference>
<name>A0A4Y9YMW2_9AGAM</name>
<dbReference type="AlphaFoldDB" id="A0A4Y9YMW2"/>
<protein>
    <recommendedName>
        <fullName evidence="1">N-acetyltransferase domain-containing protein</fullName>
    </recommendedName>
</protein>
<dbReference type="Gene3D" id="3.40.630.30">
    <property type="match status" value="1"/>
</dbReference>
<evidence type="ECO:0000313" key="2">
    <source>
        <dbReference type="EMBL" id="TFY63834.1"/>
    </source>
</evidence>
<dbReference type="PROSITE" id="PS51186">
    <property type="entry name" value="GNAT"/>
    <property type="match status" value="1"/>
</dbReference>
<dbReference type="InterPro" id="IPR000182">
    <property type="entry name" value="GNAT_dom"/>
</dbReference>